<organism evidence="2 3">
    <name type="scientific">Vibrio coralliilyticus</name>
    <dbReference type="NCBI Taxonomy" id="190893"/>
    <lineage>
        <taxon>Bacteria</taxon>
        <taxon>Pseudomonadati</taxon>
        <taxon>Pseudomonadota</taxon>
        <taxon>Gammaproteobacteria</taxon>
        <taxon>Vibrionales</taxon>
        <taxon>Vibrionaceae</taxon>
        <taxon>Vibrio</taxon>
    </lineage>
</organism>
<proteinExistence type="predicted"/>
<dbReference type="RefSeq" id="WP_171353178.1">
    <property type="nucleotide sequence ID" value="NZ_VTXP01000008.1"/>
</dbReference>
<dbReference type="Proteomes" id="UP000576645">
    <property type="component" value="Unassembled WGS sequence"/>
</dbReference>
<evidence type="ECO:0000313" key="2">
    <source>
        <dbReference type="EMBL" id="NOJ24270.1"/>
    </source>
</evidence>
<dbReference type="EMBL" id="VTXP01000008">
    <property type="protein sequence ID" value="NOJ24270.1"/>
    <property type="molecule type" value="Genomic_DNA"/>
</dbReference>
<sequence>MLDLSLPQLTLPAEIKVEGCILSTTQQNKMRSQANVIQSLRKQIERAHQEADRIRNQAKVQAQTLIEDEKSRALSDFMDQLDFIFEEAENDRRTQWQLMQTTTLTMLEQALSMLALKVPTETKLKAILDLMETHTKQTLILDVTCHSSALDWVTMYLSTKPLYSSTCIQVDDTLSTDELVFESRSGRYRVSWKQAISTLSAIIQKPVE</sequence>
<reference evidence="2 3" key="1">
    <citation type="submission" date="2019-09" db="EMBL/GenBank/DDBJ databases">
        <title>Draft genome sequencing and comparative genomics of hatchery-associated Vibrios.</title>
        <authorList>
            <person name="Kehlet-Delgado H."/>
            <person name="Mueller R.S."/>
        </authorList>
    </citation>
    <scope>NUCLEOTIDE SEQUENCE [LARGE SCALE GENOMIC DNA]</scope>
    <source>
        <strain evidence="2 3">09-121-3</strain>
    </source>
</reference>
<name>A0AAP6ZRC0_9VIBR</name>
<comment type="caution">
    <text evidence="2">The sequence shown here is derived from an EMBL/GenBank/DDBJ whole genome shotgun (WGS) entry which is preliminary data.</text>
</comment>
<gene>
    <name evidence="2" type="ORF">F0238_16170</name>
</gene>
<feature type="coiled-coil region" evidence="1">
    <location>
        <begin position="30"/>
        <end position="57"/>
    </location>
</feature>
<accession>A0AAP6ZRC0</accession>
<dbReference type="InterPro" id="IPR009335">
    <property type="entry name" value="T3SS_HrpE/ATPase_suE"/>
</dbReference>
<evidence type="ECO:0000313" key="3">
    <source>
        <dbReference type="Proteomes" id="UP000576645"/>
    </source>
</evidence>
<protein>
    <submittedName>
        <fullName evidence="2">Uncharacterized protein</fullName>
    </submittedName>
</protein>
<evidence type="ECO:0000256" key="1">
    <source>
        <dbReference type="SAM" id="Coils"/>
    </source>
</evidence>
<dbReference type="AlphaFoldDB" id="A0AAP6ZRC0"/>
<dbReference type="Pfam" id="PF06188">
    <property type="entry name" value="HrpE"/>
    <property type="match status" value="1"/>
</dbReference>
<keyword evidence="1" id="KW-0175">Coiled coil</keyword>